<comment type="similarity">
    <text evidence="8">Belongs to the protein kinase superfamily. Ser/Thr protein kinase family.</text>
</comment>
<dbReference type="PANTHER" id="PTHR24363:SF0">
    <property type="entry name" value="SERINE_THREONINE KINASE LIKE DOMAIN CONTAINING 1"/>
    <property type="match status" value="1"/>
</dbReference>
<comment type="catalytic activity">
    <reaction evidence="6 8">
        <text>L-threonyl-[protein] + ATP = O-phospho-L-threonyl-[protein] + ADP + H(+)</text>
        <dbReference type="Rhea" id="RHEA:46608"/>
        <dbReference type="Rhea" id="RHEA-COMP:11060"/>
        <dbReference type="Rhea" id="RHEA-COMP:11605"/>
        <dbReference type="ChEBI" id="CHEBI:15378"/>
        <dbReference type="ChEBI" id="CHEBI:30013"/>
        <dbReference type="ChEBI" id="CHEBI:30616"/>
        <dbReference type="ChEBI" id="CHEBI:61977"/>
        <dbReference type="ChEBI" id="CHEBI:456216"/>
        <dbReference type="EC" id="2.7.11.1"/>
    </reaction>
</comment>
<evidence type="ECO:0000259" key="11">
    <source>
        <dbReference type="PROSITE" id="PS50011"/>
    </source>
</evidence>
<dbReference type="Gene3D" id="2.160.20.80">
    <property type="entry name" value="E3 ubiquitin-protein ligase SopA"/>
    <property type="match status" value="1"/>
</dbReference>
<dbReference type="InterPro" id="IPR011009">
    <property type="entry name" value="Kinase-like_dom_sf"/>
</dbReference>
<feature type="domain" description="Protein kinase" evidence="11">
    <location>
        <begin position="34"/>
        <end position="297"/>
    </location>
</feature>
<dbReference type="GO" id="GO:0005524">
    <property type="term" value="F:ATP binding"/>
    <property type="evidence" value="ECO:0007669"/>
    <property type="project" value="UniProtKB-UniRule"/>
</dbReference>
<dbReference type="Gene3D" id="1.10.510.10">
    <property type="entry name" value="Transferase(Phosphotransferase) domain 1"/>
    <property type="match status" value="1"/>
</dbReference>
<dbReference type="OrthoDB" id="428645at2"/>
<comment type="catalytic activity">
    <reaction evidence="7 8">
        <text>L-seryl-[protein] + ATP = O-phospho-L-seryl-[protein] + ADP + H(+)</text>
        <dbReference type="Rhea" id="RHEA:17989"/>
        <dbReference type="Rhea" id="RHEA-COMP:9863"/>
        <dbReference type="Rhea" id="RHEA-COMP:11604"/>
        <dbReference type="ChEBI" id="CHEBI:15378"/>
        <dbReference type="ChEBI" id="CHEBI:29999"/>
        <dbReference type="ChEBI" id="CHEBI:30616"/>
        <dbReference type="ChEBI" id="CHEBI:83421"/>
        <dbReference type="ChEBI" id="CHEBI:456216"/>
        <dbReference type="EC" id="2.7.11.1"/>
    </reaction>
</comment>
<dbReference type="PIRSF" id="PIRSF000647">
    <property type="entry name" value="Ser/Thr_PK_SpkB"/>
    <property type="match status" value="1"/>
</dbReference>
<dbReference type="EC" id="2.7.11.1" evidence="8"/>
<keyword evidence="1 8" id="KW-0723">Serine/threonine-protein kinase</keyword>
<sequence>MSYCVNPDCPQPKNPIDAFLCQACGARLLVRNRYRVTKSLGQGGFGATFVAIDVSLPGEPICVIKQLRPSNNHEKFLRMARELFEREARTLGKIGNHPQIPRLLDFFEERRNFYLVQEYVSGHTIHQEVKQTGLFKEEKIRDFLIEILPVITYIHSQQVIHRDIKPANILRRDQDGKLVLIDFGAVKNYVAQMEVPEGVEQGSNTQFAVGTSGYAPPEQLAMRPIFASDIYALGVTCVYLMTGKSPKDIEYNPSTGEMMWQKHVQLGKHMTQVLGKMLEVSVRYRYQSVEEVQRALASTSVPAEARAPRVPTPQVGSPSNPLPIVKAGVPPGLPQNRNSSPQNVPNATASSNASQRMAEAIKRTRVERDPTNIKNGGDPSRIGADLRTGLGGVPAVPVPREQLKLDAQGVLAAFRRGQRTFSEMDISSLDLAKAHLPGITLSSANCAYINLQGANLAAGKFDKADLSGAVLKDTVLSKGYFSYANLQNADLRGADLSDAYLNYANLHGANLCGANLKGVKVTEDQLNQAKTNFMTVFPNGKRGGFW</sequence>
<feature type="binding site" evidence="9">
    <location>
        <position position="65"/>
    </location>
    <ligand>
        <name>ATP</name>
        <dbReference type="ChEBI" id="CHEBI:30616"/>
    </ligand>
</feature>
<dbReference type="Pfam" id="PF00069">
    <property type="entry name" value="Pkinase"/>
    <property type="match status" value="1"/>
</dbReference>
<evidence type="ECO:0000256" key="4">
    <source>
        <dbReference type="ARBA" id="ARBA00022777"/>
    </source>
</evidence>
<evidence type="ECO:0000256" key="8">
    <source>
        <dbReference type="PIRNR" id="PIRNR000647"/>
    </source>
</evidence>
<protein>
    <recommendedName>
        <fullName evidence="8">Serine/threonine-protein kinase B</fullName>
        <ecNumber evidence="8">2.7.11.1</ecNumber>
    </recommendedName>
</protein>
<dbReference type="SUPFAM" id="SSF141571">
    <property type="entry name" value="Pentapeptide repeat-like"/>
    <property type="match status" value="1"/>
</dbReference>
<feature type="region of interest" description="Disordered" evidence="10">
    <location>
        <begin position="298"/>
        <end position="382"/>
    </location>
</feature>
<organism evidence="12 13">
    <name type="scientific">Chamaesiphon polymorphus CCALA 037</name>
    <dbReference type="NCBI Taxonomy" id="2107692"/>
    <lineage>
        <taxon>Bacteria</taxon>
        <taxon>Bacillati</taxon>
        <taxon>Cyanobacteriota</taxon>
        <taxon>Cyanophyceae</taxon>
        <taxon>Gomontiellales</taxon>
        <taxon>Chamaesiphonaceae</taxon>
        <taxon>Chamaesiphon</taxon>
    </lineage>
</organism>
<evidence type="ECO:0000256" key="3">
    <source>
        <dbReference type="ARBA" id="ARBA00022741"/>
    </source>
</evidence>
<evidence type="ECO:0000256" key="6">
    <source>
        <dbReference type="ARBA" id="ARBA00047899"/>
    </source>
</evidence>
<accession>A0A2T1GMZ2</accession>
<evidence type="ECO:0000313" key="12">
    <source>
        <dbReference type="EMBL" id="PSB59277.1"/>
    </source>
</evidence>
<reference evidence="12 13" key="1">
    <citation type="submission" date="2018-03" db="EMBL/GenBank/DDBJ databases">
        <title>The ancient ancestry and fast evolution of plastids.</title>
        <authorList>
            <person name="Moore K.R."/>
            <person name="Magnabosco C."/>
            <person name="Momper L."/>
            <person name="Gold D.A."/>
            <person name="Bosak T."/>
            <person name="Fournier G.P."/>
        </authorList>
    </citation>
    <scope>NUCLEOTIDE SEQUENCE [LARGE SCALE GENOMIC DNA]</scope>
    <source>
        <strain evidence="12 13">CCALA 037</strain>
    </source>
</reference>
<dbReference type="GO" id="GO:0004674">
    <property type="term" value="F:protein serine/threonine kinase activity"/>
    <property type="evidence" value="ECO:0007669"/>
    <property type="project" value="UniProtKB-UniRule"/>
</dbReference>
<feature type="compositionally biased region" description="Polar residues" evidence="10">
    <location>
        <begin position="335"/>
        <end position="355"/>
    </location>
</feature>
<gene>
    <name evidence="12" type="ORF">C7B77_01540</name>
</gene>
<keyword evidence="2 8" id="KW-0808">Transferase</keyword>
<dbReference type="Proteomes" id="UP000238937">
    <property type="component" value="Unassembled WGS sequence"/>
</dbReference>
<dbReference type="PANTHER" id="PTHR24363">
    <property type="entry name" value="SERINE/THREONINE PROTEIN KINASE"/>
    <property type="match status" value="1"/>
</dbReference>
<evidence type="ECO:0000256" key="7">
    <source>
        <dbReference type="ARBA" id="ARBA00048679"/>
    </source>
</evidence>
<dbReference type="CDD" id="cd14014">
    <property type="entry name" value="STKc_PknB_like"/>
    <property type="match status" value="1"/>
</dbReference>
<keyword evidence="5 8" id="KW-0067">ATP-binding</keyword>
<dbReference type="RefSeq" id="WP_106299640.1">
    <property type="nucleotide sequence ID" value="NZ_PVWO01000009.1"/>
</dbReference>
<evidence type="ECO:0000256" key="9">
    <source>
        <dbReference type="PROSITE-ProRule" id="PRU10141"/>
    </source>
</evidence>
<proteinExistence type="inferred from homology"/>
<comment type="caution">
    <text evidence="12">The sequence shown here is derived from an EMBL/GenBank/DDBJ whole genome shotgun (WGS) entry which is preliminary data.</text>
</comment>
<dbReference type="EMBL" id="PVWO01000009">
    <property type="protein sequence ID" value="PSB59277.1"/>
    <property type="molecule type" value="Genomic_DNA"/>
</dbReference>
<evidence type="ECO:0000313" key="13">
    <source>
        <dbReference type="Proteomes" id="UP000238937"/>
    </source>
</evidence>
<name>A0A2T1GMZ2_9CYAN</name>
<evidence type="ECO:0000256" key="1">
    <source>
        <dbReference type="ARBA" id="ARBA00022527"/>
    </source>
</evidence>
<dbReference type="NCBIfam" id="NF045510">
    <property type="entry name" value="4Cys_prefix_kin"/>
    <property type="match status" value="1"/>
</dbReference>
<dbReference type="GO" id="GO:0106310">
    <property type="term" value="F:protein serine kinase activity"/>
    <property type="evidence" value="ECO:0007669"/>
    <property type="project" value="RHEA"/>
</dbReference>
<dbReference type="SMART" id="SM00220">
    <property type="entry name" value="S_TKc"/>
    <property type="match status" value="1"/>
</dbReference>
<evidence type="ECO:0000256" key="2">
    <source>
        <dbReference type="ARBA" id="ARBA00022679"/>
    </source>
</evidence>
<dbReference type="InterPro" id="IPR017441">
    <property type="entry name" value="Protein_kinase_ATP_BS"/>
</dbReference>
<dbReference type="Pfam" id="PF00805">
    <property type="entry name" value="Pentapeptide"/>
    <property type="match status" value="2"/>
</dbReference>
<evidence type="ECO:0000256" key="10">
    <source>
        <dbReference type="SAM" id="MobiDB-lite"/>
    </source>
</evidence>
<keyword evidence="3 8" id="KW-0547">Nucleotide-binding</keyword>
<keyword evidence="13" id="KW-1185">Reference proteome</keyword>
<dbReference type="InterPro" id="IPR000719">
    <property type="entry name" value="Prot_kinase_dom"/>
</dbReference>
<evidence type="ECO:0000256" key="5">
    <source>
        <dbReference type="ARBA" id="ARBA00022840"/>
    </source>
</evidence>
<keyword evidence="4 8" id="KW-0418">Kinase</keyword>
<dbReference type="SUPFAM" id="SSF56112">
    <property type="entry name" value="Protein kinase-like (PK-like)"/>
    <property type="match status" value="1"/>
</dbReference>
<dbReference type="AlphaFoldDB" id="A0A2T1GMZ2"/>
<feature type="compositionally biased region" description="Basic and acidic residues" evidence="10">
    <location>
        <begin position="359"/>
        <end position="371"/>
    </location>
</feature>
<dbReference type="PROSITE" id="PS50011">
    <property type="entry name" value="PROTEIN_KINASE_DOM"/>
    <property type="match status" value="1"/>
</dbReference>
<dbReference type="PROSITE" id="PS00107">
    <property type="entry name" value="PROTEIN_KINASE_ATP"/>
    <property type="match status" value="1"/>
</dbReference>
<dbReference type="InterPro" id="IPR016252">
    <property type="entry name" value="Ser/Thr_kinase_SpkB"/>
</dbReference>
<dbReference type="InterPro" id="IPR001646">
    <property type="entry name" value="5peptide_repeat"/>
</dbReference>